<evidence type="ECO:0000313" key="4">
    <source>
        <dbReference type="Proteomes" id="UP000250235"/>
    </source>
</evidence>
<feature type="region of interest" description="Disordered" evidence="1">
    <location>
        <begin position="513"/>
        <end position="548"/>
    </location>
</feature>
<dbReference type="EMBL" id="KV014882">
    <property type="protein sequence ID" value="KZV21564.1"/>
    <property type="molecule type" value="Genomic_DNA"/>
</dbReference>
<reference evidence="3 4" key="1">
    <citation type="journal article" date="2015" name="Proc. Natl. Acad. Sci. U.S.A.">
        <title>The resurrection genome of Boea hygrometrica: A blueprint for survival of dehydration.</title>
        <authorList>
            <person name="Xiao L."/>
            <person name="Yang G."/>
            <person name="Zhang L."/>
            <person name="Yang X."/>
            <person name="Zhao S."/>
            <person name="Ji Z."/>
            <person name="Zhou Q."/>
            <person name="Hu M."/>
            <person name="Wang Y."/>
            <person name="Chen M."/>
            <person name="Xu Y."/>
            <person name="Jin H."/>
            <person name="Xiao X."/>
            <person name="Hu G."/>
            <person name="Bao F."/>
            <person name="Hu Y."/>
            <person name="Wan P."/>
            <person name="Li L."/>
            <person name="Deng X."/>
            <person name="Kuang T."/>
            <person name="Xiang C."/>
            <person name="Zhu J.K."/>
            <person name="Oliver M.J."/>
            <person name="He Y."/>
        </authorList>
    </citation>
    <scope>NUCLEOTIDE SEQUENCE [LARGE SCALE GENOMIC DNA]</scope>
    <source>
        <strain evidence="4">cv. XS01</strain>
    </source>
</reference>
<evidence type="ECO:0000313" key="3">
    <source>
        <dbReference type="EMBL" id="KZV21564.1"/>
    </source>
</evidence>
<gene>
    <name evidence="3" type="ORF">F511_11057</name>
</gene>
<protein>
    <submittedName>
        <fullName evidence="3">Myb-like protein X-like</fullName>
    </submittedName>
</protein>
<proteinExistence type="predicted"/>
<feature type="region of interest" description="Disordered" evidence="1">
    <location>
        <begin position="57"/>
        <end position="127"/>
    </location>
</feature>
<organism evidence="3 4">
    <name type="scientific">Dorcoceras hygrometricum</name>
    <dbReference type="NCBI Taxonomy" id="472368"/>
    <lineage>
        <taxon>Eukaryota</taxon>
        <taxon>Viridiplantae</taxon>
        <taxon>Streptophyta</taxon>
        <taxon>Embryophyta</taxon>
        <taxon>Tracheophyta</taxon>
        <taxon>Spermatophyta</taxon>
        <taxon>Magnoliopsida</taxon>
        <taxon>eudicotyledons</taxon>
        <taxon>Gunneridae</taxon>
        <taxon>Pentapetalae</taxon>
        <taxon>asterids</taxon>
        <taxon>lamiids</taxon>
        <taxon>Lamiales</taxon>
        <taxon>Gesneriaceae</taxon>
        <taxon>Didymocarpoideae</taxon>
        <taxon>Trichosporeae</taxon>
        <taxon>Loxocarpinae</taxon>
        <taxon>Dorcoceras</taxon>
    </lineage>
</organism>
<accession>A0A2Z7AII0</accession>
<feature type="compositionally biased region" description="Basic and acidic residues" evidence="1">
    <location>
        <begin position="199"/>
        <end position="209"/>
    </location>
</feature>
<feature type="transmembrane region" description="Helical" evidence="2">
    <location>
        <begin position="31"/>
        <end position="53"/>
    </location>
</feature>
<evidence type="ECO:0000256" key="1">
    <source>
        <dbReference type="SAM" id="MobiDB-lite"/>
    </source>
</evidence>
<keyword evidence="2" id="KW-0472">Membrane</keyword>
<evidence type="ECO:0000256" key="2">
    <source>
        <dbReference type="SAM" id="Phobius"/>
    </source>
</evidence>
<dbReference type="OrthoDB" id="914242at2759"/>
<feature type="compositionally biased region" description="Acidic residues" evidence="1">
    <location>
        <begin position="414"/>
        <end position="424"/>
    </location>
</feature>
<feature type="compositionally biased region" description="Basic and acidic residues" evidence="1">
    <location>
        <begin position="367"/>
        <end position="396"/>
    </location>
</feature>
<feature type="compositionally biased region" description="Basic and acidic residues" evidence="1">
    <location>
        <begin position="80"/>
        <end position="92"/>
    </location>
</feature>
<dbReference type="AlphaFoldDB" id="A0A2Z7AII0"/>
<feature type="compositionally biased region" description="Basic and acidic residues" evidence="1">
    <location>
        <begin position="99"/>
        <end position="120"/>
    </location>
</feature>
<keyword evidence="2" id="KW-1133">Transmembrane helix</keyword>
<feature type="region of interest" description="Disordered" evidence="1">
    <location>
        <begin position="199"/>
        <end position="231"/>
    </location>
</feature>
<keyword evidence="2" id="KW-0812">Transmembrane</keyword>
<feature type="region of interest" description="Disordered" evidence="1">
    <location>
        <begin position="245"/>
        <end position="438"/>
    </location>
</feature>
<name>A0A2Z7AII0_9LAMI</name>
<feature type="compositionally biased region" description="Basic and acidic residues" evidence="1">
    <location>
        <begin position="289"/>
        <end position="354"/>
    </location>
</feature>
<dbReference type="Proteomes" id="UP000250235">
    <property type="component" value="Unassembled WGS sequence"/>
</dbReference>
<feature type="compositionally biased region" description="Acidic residues" evidence="1">
    <location>
        <begin position="513"/>
        <end position="531"/>
    </location>
</feature>
<keyword evidence="4" id="KW-1185">Reference proteome</keyword>
<sequence>MEETKRPDCAPEKKQVVVNIGRVSTHSGGGIGGVILLGGVALATAAFASAFIFGRKRRGGSDSHRNTHIKPPPPPAAANKNDERDIDGKGEANKQSSETIKKNESKNENQKVLYEKHRTETNGVVVSDSGKREQILCSNTPKKPENGAISNGGVSHFPAVEEKTLLPLEIEKTTRKILSSGEAAMDENGIAEECKDFEAEGEHGKDGKENGLPVVGCPISKHENVDNDEKQDYLSGKVVEIIHDGEAIRQNEDQPQHIDEHLVQEHGKCNEPHKEIVQEKGEEDLDQDQLEHSDEKVIQQDKDDQPQHIKEHLVQEHDKSILQNRDDQLQHIKEHLVQEHDKCNEPDKEIVPEKGEEDLDQNQLEQSDEKAIQQDEDDQLQHTKEPLVQEHYKCNESDEEGVPVKGDKEKEDQQCEENIEEEGYIDNSTPENRQLGDSGKEDVRILAMHLPEDEPISPKEMEVSEDDAVNGEIEMPFCQQKDTEDVVERNIENEVPDSSDTIDTGIITSNDEVDIIDGTDGDEDLSDEAGPDTEGAVDSSTESNLGGVWPAEAIREPSIETQQEKPVDREIEGKIQEDTTLKRGKYEFHPNKIAADNNQITNGRCNSAKAFIERHVADLATLKDYSTNSGTRKVLLVAIPVLSSISCSWFFGLSFDKFCFVMLLTIVLSKSMIVK</sequence>
<feature type="compositionally biased region" description="Basic and acidic residues" evidence="1">
    <location>
        <begin position="220"/>
        <end position="231"/>
    </location>
</feature>
<feature type="compositionally biased region" description="Basic and acidic residues" evidence="1">
    <location>
        <begin position="245"/>
        <end position="280"/>
    </location>
</feature>